<dbReference type="InterPro" id="IPR029063">
    <property type="entry name" value="SAM-dependent_MTases_sf"/>
</dbReference>
<comment type="similarity">
    <text evidence="6">Belongs to the methyltransferase superfamily. RlmI family.</text>
</comment>
<dbReference type="CDD" id="cd11572">
    <property type="entry name" value="RlmI_M_like"/>
    <property type="match status" value="1"/>
</dbReference>
<proteinExistence type="inferred from homology"/>
<keyword evidence="10" id="KW-1185">Reference proteome</keyword>
<dbReference type="EMBL" id="CP019312">
    <property type="protein sequence ID" value="APX11270.1"/>
    <property type="molecule type" value="Genomic_DNA"/>
</dbReference>
<dbReference type="Gene3D" id="3.30.750.80">
    <property type="entry name" value="RNA methyltransferase domain (HRMD) like"/>
    <property type="match status" value="1"/>
</dbReference>
<evidence type="ECO:0000256" key="5">
    <source>
        <dbReference type="ARBA" id="ARBA00022691"/>
    </source>
</evidence>
<evidence type="ECO:0000259" key="7">
    <source>
        <dbReference type="Pfam" id="PF10672"/>
    </source>
</evidence>
<keyword evidence="5" id="KW-0949">S-adenosyl-L-methionine</keyword>
<evidence type="ECO:0000313" key="9">
    <source>
        <dbReference type="EMBL" id="APX11270.1"/>
    </source>
</evidence>
<protein>
    <submittedName>
        <fullName evidence="9">SAM-dependent methyltransferase</fullName>
    </submittedName>
</protein>
<feature type="domain" description="RlmI-like PUA" evidence="8">
    <location>
        <begin position="18"/>
        <end position="79"/>
    </location>
</feature>
<name>A0A1P8MT64_9RHOB</name>
<feature type="domain" description="S-adenosylmethionine-dependent methyltransferase" evidence="7">
    <location>
        <begin position="180"/>
        <end position="401"/>
    </location>
</feature>
<dbReference type="GO" id="GO:0032259">
    <property type="term" value="P:methylation"/>
    <property type="evidence" value="ECO:0007669"/>
    <property type="project" value="UniProtKB-KW"/>
</dbReference>
<dbReference type="PANTHER" id="PTHR42873:SF1">
    <property type="entry name" value="S-ADENOSYLMETHIONINE-DEPENDENT METHYLTRANSFERASE DOMAIN-CONTAINING PROTEIN"/>
    <property type="match status" value="1"/>
</dbReference>
<dbReference type="RefSeq" id="WP_076627133.1">
    <property type="nucleotide sequence ID" value="NZ_CP019312.1"/>
</dbReference>
<evidence type="ECO:0000256" key="1">
    <source>
        <dbReference type="ARBA" id="ARBA00004496"/>
    </source>
</evidence>
<evidence type="ECO:0000313" key="10">
    <source>
        <dbReference type="Proteomes" id="UP000186336"/>
    </source>
</evidence>
<accession>A0A1P8MT64</accession>
<dbReference type="InterPro" id="IPR041532">
    <property type="entry name" value="RlmI-like_PUA"/>
</dbReference>
<sequence length="402" mass="42492">MTASSPTSDRPVLRMRPKTDARRIRHGFPWVYANEVVLDRRTKALAPGTLAVLEDANRSPLGLVAINPLSKIVGRVLDRDPAMQVNRDWVAARVSRALALRERLFDAPFYRLIHAEADGLPGVIIDRFGDLAVIQPNAAWAEAHLDLLASVLLEVVGVSHLIKNASGRTRALEGLDDQTEVLAGQMPQAPIPVPMNGATYMADVAGGQKTGLFFDQRPNHAFAQSVAQGARVLDVFSHVGGFGLAALAGGAGHATCVDGSAAALDLAGQGAVAMGVSDRFAARQGDAFDVLSALQEEEAQFDVVVCDPPAFAPSKQALDAGLRAYERIARLAAPLVAEGGILGLCSCSHAADLSKFRTASVRGIGRAGRAPALLHTGFAGPDHPQLPQLAESGYLKALFFRL</sequence>
<dbReference type="Gene3D" id="3.40.50.150">
    <property type="entry name" value="Vaccinia Virus protein VP39"/>
    <property type="match status" value="1"/>
</dbReference>
<dbReference type="InterPro" id="IPR036974">
    <property type="entry name" value="PUA_sf"/>
</dbReference>
<comment type="subcellular location">
    <subcellularLocation>
        <location evidence="1">Cytoplasm</location>
    </subcellularLocation>
</comment>
<evidence type="ECO:0000256" key="4">
    <source>
        <dbReference type="ARBA" id="ARBA00022679"/>
    </source>
</evidence>
<dbReference type="GO" id="GO:0008168">
    <property type="term" value="F:methyltransferase activity"/>
    <property type="evidence" value="ECO:0007669"/>
    <property type="project" value="UniProtKB-KW"/>
</dbReference>
<dbReference type="Proteomes" id="UP000186336">
    <property type="component" value="Chromosome"/>
</dbReference>
<dbReference type="STRING" id="299262.BWR18_05915"/>
<dbReference type="InterPro" id="IPR015947">
    <property type="entry name" value="PUA-like_sf"/>
</dbReference>
<organism evidence="9 10">
    <name type="scientific">Tateyamaria omphalii</name>
    <dbReference type="NCBI Taxonomy" id="299262"/>
    <lineage>
        <taxon>Bacteria</taxon>
        <taxon>Pseudomonadati</taxon>
        <taxon>Pseudomonadota</taxon>
        <taxon>Alphaproteobacteria</taxon>
        <taxon>Rhodobacterales</taxon>
        <taxon>Roseobacteraceae</taxon>
        <taxon>Tateyamaria</taxon>
    </lineage>
</organism>
<keyword evidence="3 9" id="KW-0489">Methyltransferase</keyword>
<dbReference type="SUPFAM" id="SSF53335">
    <property type="entry name" value="S-adenosyl-L-methionine-dependent methyltransferases"/>
    <property type="match status" value="1"/>
</dbReference>
<dbReference type="AlphaFoldDB" id="A0A1P8MT64"/>
<dbReference type="CDD" id="cd02440">
    <property type="entry name" value="AdoMet_MTases"/>
    <property type="match status" value="1"/>
</dbReference>
<dbReference type="SUPFAM" id="SSF88697">
    <property type="entry name" value="PUA domain-like"/>
    <property type="match status" value="1"/>
</dbReference>
<reference evidence="9 10" key="1">
    <citation type="submission" date="2017-01" db="EMBL/GenBank/DDBJ databases">
        <title>Complete genome of Tateyamaria omphalii DOK1-4 isolated from seawater in Dokdo.</title>
        <authorList>
            <person name="Kim J.H."/>
            <person name="Chi W.-J."/>
        </authorList>
    </citation>
    <scope>NUCLEOTIDE SEQUENCE [LARGE SCALE GENOMIC DNA]</scope>
    <source>
        <strain evidence="9 10">DOK1-4</strain>
    </source>
</reference>
<dbReference type="KEGG" id="tom:BWR18_05915"/>
<dbReference type="NCBIfam" id="NF046099">
    <property type="entry name" value="RSP_2647_MTase"/>
    <property type="match status" value="1"/>
</dbReference>
<keyword evidence="4 9" id="KW-0808">Transferase</keyword>
<gene>
    <name evidence="9" type="ORF">BWR18_05915</name>
</gene>
<evidence type="ECO:0000259" key="8">
    <source>
        <dbReference type="Pfam" id="PF17785"/>
    </source>
</evidence>
<dbReference type="InterPro" id="IPR019614">
    <property type="entry name" value="SAM-dep_methyl-trfase"/>
</dbReference>
<dbReference type="OrthoDB" id="9805492at2"/>
<evidence type="ECO:0000256" key="2">
    <source>
        <dbReference type="ARBA" id="ARBA00022490"/>
    </source>
</evidence>
<keyword evidence="2" id="KW-0963">Cytoplasm</keyword>
<evidence type="ECO:0000256" key="3">
    <source>
        <dbReference type="ARBA" id="ARBA00022603"/>
    </source>
</evidence>
<dbReference type="Pfam" id="PF10672">
    <property type="entry name" value="Methyltrans_SAM"/>
    <property type="match status" value="1"/>
</dbReference>
<dbReference type="Pfam" id="PF17785">
    <property type="entry name" value="PUA_3"/>
    <property type="match status" value="1"/>
</dbReference>
<dbReference type="GO" id="GO:0005737">
    <property type="term" value="C:cytoplasm"/>
    <property type="evidence" value="ECO:0007669"/>
    <property type="project" value="UniProtKB-SubCell"/>
</dbReference>
<dbReference type="GO" id="GO:0003723">
    <property type="term" value="F:RNA binding"/>
    <property type="evidence" value="ECO:0007669"/>
    <property type="project" value="InterPro"/>
</dbReference>
<dbReference type="PANTHER" id="PTHR42873">
    <property type="entry name" value="RIBOSOMAL RNA LARGE SUBUNIT METHYLTRANSFERASE"/>
    <property type="match status" value="1"/>
</dbReference>
<evidence type="ECO:0000256" key="6">
    <source>
        <dbReference type="ARBA" id="ARBA00038091"/>
    </source>
</evidence>
<dbReference type="Gene3D" id="2.30.130.10">
    <property type="entry name" value="PUA domain"/>
    <property type="match status" value="1"/>
</dbReference>